<dbReference type="InterPro" id="IPR011993">
    <property type="entry name" value="PH-like_dom_sf"/>
</dbReference>
<evidence type="ECO:0000256" key="2">
    <source>
        <dbReference type="PROSITE-ProRule" id="PRU00376"/>
    </source>
</evidence>
<dbReference type="CDD" id="cd13179">
    <property type="entry name" value="RanBD_RanBP1"/>
    <property type="match status" value="1"/>
</dbReference>
<dbReference type="EMBL" id="WOWK01000142">
    <property type="protein sequence ID" value="KAF0316953.1"/>
    <property type="molecule type" value="Genomic_DNA"/>
</dbReference>
<evidence type="ECO:0000256" key="3">
    <source>
        <dbReference type="SAM" id="MobiDB-lite"/>
    </source>
</evidence>
<evidence type="ECO:0000313" key="6">
    <source>
        <dbReference type="EMBL" id="KAF0316953.1"/>
    </source>
</evidence>
<feature type="compositionally biased region" description="Basic and acidic residues" evidence="3">
    <location>
        <begin position="7"/>
        <end position="21"/>
    </location>
</feature>
<dbReference type="OrthoDB" id="1741717at2759"/>
<dbReference type="FunFam" id="2.30.29.30:FF:000254">
    <property type="entry name" value="Ran-specific GTPase-activating protein 1"/>
    <property type="match status" value="1"/>
</dbReference>
<dbReference type="GO" id="GO:0005737">
    <property type="term" value="C:cytoplasm"/>
    <property type="evidence" value="ECO:0007669"/>
    <property type="project" value="TreeGrafter"/>
</dbReference>
<accession>A0A8H3W2A5</accession>
<protein>
    <submittedName>
        <fullName evidence="6">YEATS family protein</fullName>
    </submittedName>
</protein>
<feature type="region of interest" description="Disordered" evidence="3">
    <location>
        <begin position="251"/>
        <end position="270"/>
    </location>
</feature>
<organism evidence="6 7">
    <name type="scientific">Colletotrichum asianum</name>
    <dbReference type="NCBI Taxonomy" id="702518"/>
    <lineage>
        <taxon>Eukaryota</taxon>
        <taxon>Fungi</taxon>
        <taxon>Dikarya</taxon>
        <taxon>Ascomycota</taxon>
        <taxon>Pezizomycotina</taxon>
        <taxon>Sordariomycetes</taxon>
        <taxon>Hypocreomycetidae</taxon>
        <taxon>Glomerellales</taxon>
        <taxon>Glomerellaceae</taxon>
        <taxon>Colletotrichum</taxon>
        <taxon>Colletotrichum gloeosporioides species complex</taxon>
    </lineage>
</organism>
<evidence type="ECO:0000259" key="4">
    <source>
        <dbReference type="PROSITE" id="PS50196"/>
    </source>
</evidence>
<dbReference type="InterPro" id="IPR045256">
    <property type="entry name" value="RanBP1_RanBD"/>
</dbReference>
<evidence type="ECO:0000256" key="1">
    <source>
        <dbReference type="ARBA" id="ARBA00023242"/>
    </source>
</evidence>
<dbReference type="PROSITE" id="PS51037">
    <property type="entry name" value="YEATS"/>
    <property type="match status" value="1"/>
</dbReference>
<feature type="region of interest" description="Disordered" evidence="3">
    <location>
        <begin position="401"/>
        <end position="422"/>
    </location>
</feature>
<dbReference type="Pfam" id="PF00638">
    <property type="entry name" value="Ran_BP1"/>
    <property type="match status" value="1"/>
</dbReference>
<dbReference type="InterPro" id="IPR038704">
    <property type="entry name" value="YEAST_sf"/>
</dbReference>
<dbReference type="AlphaFoldDB" id="A0A8H3W2A5"/>
<dbReference type="InterPro" id="IPR000156">
    <property type="entry name" value="Ran_bind_dom"/>
</dbReference>
<dbReference type="InterPro" id="IPR055129">
    <property type="entry name" value="YEATS_dom"/>
</dbReference>
<name>A0A8H3W2A5_9PEZI</name>
<feature type="domain" description="RanBD1" evidence="4">
    <location>
        <begin position="86"/>
        <end position="223"/>
    </location>
</feature>
<dbReference type="Gene3D" id="2.60.40.1970">
    <property type="entry name" value="YEATS domain"/>
    <property type="match status" value="1"/>
</dbReference>
<keyword evidence="1 2" id="KW-0539">Nucleus</keyword>
<dbReference type="Proteomes" id="UP000434172">
    <property type="component" value="Unassembled WGS sequence"/>
</dbReference>
<feature type="compositionally biased region" description="Basic and acidic residues" evidence="3">
    <location>
        <begin position="45"/>
        <end position="57"/>
    </location>
</feature>
<dbReference type="SMART" id="SM00160">
    <property type="entry name" value="RanBD"/>
    <property type="match status" value="1"/>
</dbReference>
<dbReference type="CDD" id="cd16905">
    <property type="entry name" value="YEATS_Taf14_like"/>
    <property type="match status" value="1"/>
</dbReference>
<comment type="caution">
    <text evidence="6">The sequence shown here is derived from an EMBL/GenBank/DDBJ whole genome shotgun (WGS) entry which is preliminary data.</text>
</comment>
<dbReference type="GO" id="GO:0006913">
    <property type="term" value="P:nucleocytoplasmic transport"/>
    <property type="evidence" value="ECO:0007669"/>
    <property type="project" value="InterPro"/>
</dbReference>
<dbReference type="PANTHER" id="PTHR23138:SF87">
    <property type="entry name" value="E3 SUMO-PROTEIN LIGASE RANBP2"/>
    <property type="match status" value="1"/>
</dbReference>
<reference evidence="6 7" key="1">
    <citation type="submission" date="2019-12" db="EMBL/GenBank/DDBJ databases">
        <title>A genome sequence resource for the geographically widespread anthracnose pathogen Colletotrichum asianum.</title>
        <authorList>
            <person name="Meng Y."/>
        </authorList>
    </citation>
    <scope>NUCLEOTIDE SEQUENCE [LARGE SCALE GENOMIC DNA]</scope>
    <source>
        <strain evidence="6 7">ICMP 18580</strain>
    </source>
</reference>
<sequence length="509" mass="56766">MSAAEATEPKVEETKTEETKPTETTGEAEKPVTSSSVFSMFGGGAKKEKKEDEDRGDNSGSAKAQRDAAAAGKGEEEEAPESEDVHFEPVIKLTEKVETATNEEAEEQLFKMRAKLFKFVKETTEWKERGTGDVRLLKHKENGKTRLVMRRDKTLKVCANHYIVPEMKLSPNVGSDRSWVWNAAADVSEGEAEAVTLAIRFANSENANLFKDAFLKAQKDNEELFNKAAEGSDAPAPAVEDITTAAMAQKKLNGRKKAPSKAAESPITTTNSMTQRKVKLVTEQNIIDKPSPVEDFPMRKWNIVLYVIGEDGEDHPADCFQKVVYNLHPSFENPTQTFNKAPFKCENEGWGEFDMTIDCYITEKSKQSIQHDLNFAKNRYEAVHTVSFKNPSQALQQILRETGPLPSDDDRLKKKGGAGKKGSQKYDYEKIAQALEKLEEDDLLRVIQIINDNKTADTYIKSDVDGELMPASPTTNLMAAGEFSIDLYTMSDSMTKQLWDYLSKKGLVS</sequence>
<feature type="domain" description="YEATS" evidence="5">
    <location>
        <begin position="270"/>
        <end position="402"/>
    </location>
</feature>
<dbReference type="GO" id="GO:0005096">
    <property type="term" value="F:GTPase activator activity"/>
    <property type="evidence" value="ECO:0007669"/>
    <property type="project" value="TreeGrafter"/>
</dbReference>
<comment type="subcellular location">
    <subcellularLocation>
        <location evidence="2">Nucleus</location>
    </subcellularLocation>
</comment>
<evidence type="ECO:0000259" key="5">
    <source>
        <dbReference type="PROSITE" id="PS51037"/>
    </source>
</evidence>
<dbReference type="Pfam" id="PF03366">
    <property type="entry name" value="YEATS"/>
    <property type="match status" value="1"/>
</dbReference>
<gene>
    <name evidence="6" type="ORF">GQ607_015839</name>
</gene>
<dbReference type="SUPFAM" id="SSF50729">
    <property type="entry name" value="PH domain-like"/>
    <property type="match status" value="1"/>
</dbReference>
<evidence type="ECO:0000313" key="7">
    <source>
        <dbReference type="Proteomes" id="UP000434172"/>
    </source>
</evidence>
<dbReference type="GO" id="GO:0005643">
    <property type="term" value="C:nuclear pore"/>
    <property type="evidence" value="ECO:0007669"/>
    <property type="project" value="TreeGrafter"/>
</dbReference>
<dbReference type="PANTHER" id="PTHR23138">
    <property type="entry name" value="RAN BINDING PROTEIN"/>
    <property type="match status" value="1"/>
</dbReference>
<dbReference type="Gene3D" id="2.30.29.30">
    <property type="entry name" value="Pleckstrin-homology domain (PH domain)/Phosphotyrosine-binding domain (PTB)"/>
    <property type="match status" value="1"/>
</dbReference>
<proteinExistence type="predicted"/>
<dbReference type="PROSITE" id="PS50196">
    <property type="entry name" value="RANBD1"/>
    <property type="match status" value="1"/>
</dbReference>
<keyword evidence="7" id="KW-1185">Reference proteome</keyword>
<dbReference type="InterPro" id="IPR045255">
    <property type="entry name" value="RanBP1-like"/>
</dbReference>
<feature type="region of interest" description="Disordered" evidence="3">
    <location>
        <begin position="1"/>
        <end position="88"/>
    </location>
</feature>